<dbReference type="InterPro" id="IPR025851">
    <property type="entry name" value="SUKH-4"/>
</dbReference>
<reference evidence="1 2" key="2">
    <citation type="submission" date="2019-05" db="EMBL/GenBank/DDBJ databases">
        <title>Glycomyces buryatensis sp. nov.</title>
        <authorList>
            <person name="Nikitina E."/>
        </authorList>
    </citation>
    <scope>NUCLEOTIDE SEQUENCE [LARGE SCALE GENOMIC DNA]</scope>
    <source>
        <strain evidence="1 2">18</strain>
    </source>
</reference>
<keyword evidence="2" id="KW-1185">Reference proteome</keyword>
<dbReference type="OrthoDB" id="5184896at2"/>
<comment type="caution">
    <text evidence="1">The sequence shown here is derived from an EMBL/GenBank/DDBJ whole genome shotgun (WGS) entry which is preliminary data.</text>
</comment>
<dbReference type="AlphaFoldDB" id="A0A4V4HSA2"/>
<proteinExistence type="predicted"/>
<dbReference type="RefSeq" id="WP_136535132.1">
    <property type="nucleotide sequence ID" value="NZ_STGY01000054.1"/>
</dbReference>
<name>A0A4V4HSA2_9ACTN</name>
<protein>
    <recommendedName>
        <fullName evidence="3">SUKH-4 immunity protein of toxin-antitoxin system</fullName>
    </recommendedName>
</protein>
<reference evidence="2" key="1">
    <citation type="submission" date="2019-04" db="EMBL/GenBank/DDBJ databases">
        <title>Nocardioides xinjiangensis sp. nov.</title>
        <authorList>
            <person name="Liu S."/>
        </authorList>
    </citation>
    <scope>NUCLEOTIDE SEQUENCE [LARGE SCALE GENOMIC DNA]</scope>
    <source>
        <strain evidence="2">18</strain>
    </source>
</reference>
<evidence type="ECO:0000313" key="2">
    <source>
        <dbReference type="Proteomes" id="UP000308760"/>
    </source>
</evidence>
<gene>
    <name evidence="1" type="ORF">FAB82_13890</name>
</gene>
<organism evidence="1 2">
    <name type="scientific">Glycomyces buryatensis</name>
    <dbReference type="NCBI Taxonomy" id="2570927"/>
    <lineage>
        <taxon>Bacteria</taxon>
        <taxon>Bacillati</taxon>
        <taxon>Actinomycetota</taxon>
        <taxon>Actinomycetes</taxon>
        <taxon>Glycomycetales</taxon>
        <taxon>Glycomycetaceae</taxon>
        <taxon>Glycomyces</taxon>
    </lineage>
</organism>
<dbReference type="EMBL" id="STGY01000054">
    <property type="protein sequence ID" value="THV40936.1"/>
    <property type="molecule type" value="Genomic_DNA"/>
</dbReference>
<evidence type="ECO:0000313" key="1">
    <source>
        <dbReference type="EMBL" id="THV40936.1"/>
    </source>
</evidence>
<accession>A0A4V4HSA2</accession>
<sequence>MVTFPREQWIADGIAPDSLPPGTDVPSALDQLFTTTLPDSVPLFATIELSADGTDLAVRLIVLGAVADSPGILYVLDPVRSEVLQFAPAVNSVRGVNTTYRDFVDFLQRINTELDRCDGDFAKALGDDLRQTLKSIDPQAFEPGNWWPMVFERLSN</sequence>
<dbReference type="Pfam" id="PF14435">
    <property type="entry name" value="SUKH-4"/>
    <property type="match status" value="1"/>
</dbReference>
<dbReference type="Proteomes" id="UP000308760">
    <property type="component" value="Unassembled WGS sequence"/>
</dbReference>
<evidence type="ECO:0008006" key="3">
    <source>
        <dbReference type="Google" id="ProtNLM"/>
    </source>
</evidence>